<feature type="region of interest" description="Disordered" evidence="1">
    <location>
        <begin position="35"/>
        <end position="87"/>
    </location>
</feature>
<reference evidence="2" key="1">
    <citation type="submission" date="2020-11" db="EMBL/GenBank/DDBJ databases">
        <authorList>
            <person name="Whiteford S."/>
        </authorList>
    </citation>
    <scope>NUCLEOTIDE SEQUENCE</scope>
</reference>
<sequence length="87" mass="9691">MGAHRDYQHLPFLFCARGAPRARATPRRRSLVATLVGRAGAATPAPPRRSRPAPPSPRPPQFASEHQRCRTYVSSPSHDSLEHNRDE</sequence>
<comment type="caution">
    <text evidence="2">The sequence shown here is derived from an EMBL/GenBank/DDBJ whole genome shotgun (WGS) entry which is preliminary data.</text>
</comment>
<dbReference type="EMBL" id="CAJHNJ030000064">
    <property type="protein sequence ID" value="CAG9133588.1"/>
    <property type="molecule type" value="Genomic_DNA"/>
</dbReference>
<dbReference type="AlphaFoldDB" id="A0A8S4G3L4"/>
<organism evidence="2 3">
    <name type="scientific">Plutella xylostella</name>
    <name type="common">Diamondback moth</name>
    <name type="synonym">Plutella maculipennis</name>
    <dbReference type="NCBI Taxonomy" id="51655"/>
    <lineage>
        <taxon>Eukaryota</taxon>
        <taxon>Metazoa</taxon>
        <taxon>Ecdysozoa</taxon>
        <taxon>Arthropoda</taxon>
        <taxon>Hexapoda</taxon>
        <taxon>Insecta</taxon>
        <taxon>Pterygota</taxon>
        <taxon>Neoptera</taxon>
        <taxon>Endopterygota</taxon>
        <taxon>Lepidoptera</taxon>
        <taxon>Glossata</taxon>
        <taxon>Ditrysia</taxon>
        <taxon>Yponomeutoidea</taxon>
        <taxon>Plutellidae</taxon>
        <taxon>Plutella</taxon>
    </lineage>
</organism>
<evidence type="ECO:0000313" key="2">
    <source>
        <dbReference type="EMBL" id="CAG9133588.1"/>
    </source>
</evidence>
<protein>
    <submittedName>
        <fullName evidence="2">(diamondback moth) hypothetical protein</fullName>
    </submittedName>
</protein>
<evidence type="ECO:0000313" key="3">
    <source>
        <dbReference type="Proteomes" id="UP000653454"/>
    </source>
</evidence>
<evidence type="ECO:0000256" key="1">
    <source>
        <dbReference type="SAM" id="MobiDB-lite"/>
    </source>
</evidence>
<dbReference type="Proteomes" id="UP000653454">
    <property type="component" value="Unassembled WGS sequence"/>
</dbReference>
<feature type="compositionally biased region" description="Pro residues" evidence="1">
    <location>
        <begin position="44"/>
        <end position="60"/>
    </location>
</feature>
<name>A0A8S4G3L4_PLUXY</name>
<keyword evidence="3" id="KW-1185">Reference proteome</keyword>
<accession>A0A8S4G3L4</accession>
<gene>
    <name evidence="2" type="ORF">PLXY2_LOCUS11830</name>
</gene>
<proteinExistence type="predicted"/>